<organism evidence="2 3">
    <name type="scientific">Aspergillus homomorphus (strain CBS 101889)</name>
    <dbReference type="NCBI Taxonomy" id="1450537"/>
    <lineage>
        <taxon>Eukaryota</taxon>
        <taxon>Fungi</taxon>
        <taxon>Dikarya</taxon>
        <taxon>Ascomycota</taxon>
        <taxon>Pezizomycotina</taxon>
        <taxon>Eurotiomycetes</taxon>
        <taxon>Eurotiomycetidae</taxon>
        <taxon>Eurotiales</taxon>
        <taxon>Aspergillaceae</taxon>
        <taxon>Aspergillus</taxon>
        <taxon>Aspergillus subgen. Circumdati</taxon>
    </lineage>
</organism>
<dbReference type="VEuPathDB" id="FungiDB:BO97DRAFT_79711"/>
<feature type="region of interest" description="Disordered" evidence="1">
    <location>
        <begin position="175"/>
        <end position="217"/>
    </location>
</feature>
<name>A0A395ICR7_ASPHC</name>
<dbReference type="RefSeq" id="XP_025556097.1">
    <property type="nucleotide sequence ID" value="XM_025701070.1"/>
</dbReference>
<feature type="compositionally biased region" description="Acidic residues" evidence="1">
    <location>
        <begin position="272"/>
        <end position="287"/>
    </location>
</feature>
<dbReference type="GeneID" id="37205359"/>
<accession>A0A395ICR7</accession>
<feature type="compositionally biased region" description="Polar residues" evidence="1">
    <location>
        <begin position="1"/>
        <end position="19"/>
    </location>
</feature>
<feature type="region of interest" description="Disordered" evidence="1">
    <location>
        <begin position="267"/>
        <end position="287"/>
    </location>
</feature>
<keyword evidence="3" id="KW-1185">Reference proteome</keyword>
<evidence type="ECO:0000313" key="2">
    <source>
        <dbReference type="EMBL" id="RAL16943.1"/>
    </source>
</evidence>
<gene>
    <name evidence="2" type="ORF">BO97DRAFT_79711</name>
</gene>
<protein>
    <submittedName>
        <fullName evidence="2">Uncharacterized protein</fullName>
    </submittedName>
</protein>
<feature type="region of interest" description="Disordered" evidence="1">
    <location>
        <begin position="1"/>
        <end position="139"/>
    </location>
</feature>
<feature type="compositionally biased region" description="Low complexity" evidence="1">
    <location>
        <begin position="187"/>
        <end position="198"/>
    </location>
</feature>
<dbReference type="AlphaFoldDB" id="A0A395ICR7"/>
<reference evidence="2 3" key="1">
    <citation type="submission" date="2018-02" db="EMBL/GenBank/DDBJ databases">
        <title>The genomes of Aspergillus section Nigri reveals drivers in fungal speciation.</title>
        <authorList>
            <consortium name="DOE Joint Genome Institute"/>
            <person name="Vesth T.C."/>
            <person name="Nybo J."/>
            <person name="Theobald S."/>
            <person name="Brandl J."/>
            <person name="Frisvad J.C."/>
            <person name="Nielsen K.F."/>
            <person name="Lyhne E.K."/>
            <person name="Kogle M.E."/>
            <person name="Kuo A."/>
            <person name="Riley R."/>
            <person name="Clum A."/>
            <person name="Nolan M."/>
            <person name="Lipzen A."/>
            <person name="Salamov A."/>
            <person name="Henrissat B."/>
            <person name="Wiebenga A."/>
            <person name="De vries R.P."/>
            <person name="Grigoriev I.V."/>
            <person name="Mortensen U.H."/>
            <person name="Andersen M.R."/>
            <person name="Baker S.E."/>
        </authorList>
    </citation>
    <scope>NUCLEOTIDE SEQUENCE [LARGE SCALE GENOMIC DNA]</scope>
    <source>
        <strain evidence="2 3">CBS 101889</strain>
    </source>
</reference>
<dbReference type="OrthoDB" id="4507478at2759"/>
<evidence type="ECO:0000256" key="1">
    <source>
        <dbReference type="SAM" id="MobiDB-lite"/>
    </source>
</evidence>
<dbReference type="Proteomes" id="UP000248961">
    <property type="component" value="Unassembled WGS sequence"/>
</dbReference>
<sequence length="287" mass="30931">MSTNPFISHSIPTAKQDTPATPAMSPHGSLTGSPMGSSTRPAWIRQPPELEDYWNELYSAPSSTTSTPTHRHNRESFTMASPTATARARRSGEIRHGKRPIGGRPLPSPAVTDIDRPANDAGANHPMSSELIPKPEPQRKRARFVRFQDEVTPQSAVGSGSAGFNFGYSGSAVGEVEKANGSPIGVGSSASASASGSGDKQGEGSAGVNGDLIDKESDAQRDELQWIYQCHLHDQEERQRMEHEKAHDKAQNEALFNALANALNHCSGDLSKEDEDVDMEDEDVEMQ</sequence>
<evidence type="ECO:0000313" key="3">
    <source>
        <dbReference type="Proteomes" id="UP000248961"/>
    </source>
</evidence>
<dbReference type="EMBL" id="KZ824268">
    <property type="protein sequence ID" value="RAL16943.1"/>
    <property type="molecule type" value="Genomic_DNA"/>
</dbReference>
<feature type="compositionally biased region" description="Low complexity" evidence="1">
    <location>
        <begin position="59"/>
        <end position="68"/>
    </location>
</feature>
<feature type="compositionally biased region" description="Polar residues" evidence="1">
    <location>
        <begin position="28"/>
        <end position="40"/>
    </location>
</feature>
<proteinExistence type="predicted"/>